<name>A0ABD2Y063_9GENT</name>
<keyword evidence="10" id="KW-1185">Reference proteome</keyword>
<dbReference type="InterPro" id="IPR036920">
    <property type="entry name" value="Ribosomal_uL16_sf"/>
</dbReference>
<accession>A0ABD2Y063</accession>
<dbReference type="AlphaFoldDB" id="A0ABD2Y063"/>
<comment type="similarity">
    <text evidence="2 8">Belongs to the universal ribosomal protein uL16 family.</text>
</comment>
<evidence type="ECO:0000313" key="10">
    <source>
        <dbReference type="Proteomes" id="UP001630127"/>
    </source>
</evidence>
<comment type="caution">
    <text evidence="9">The sequence shown here is derived from an EMBL/GenBank/DDBJ whole genome shotgun (WGS) entry which is preliminary data.</text>
</comment>
<keyword evidence="4" id="KW-0496">Mitochondrion</keyword>
<evidence type="ECO:0000313" key="9">
    <source>
        <dbReference type="EMBL" id="KAL3500416.1"/>
    </source>
</evidence>
<evidence type="ECO:0000256" key="8">
    <source>
        <dbReference type="RuleBase" id="RU004413"/>
    </source>
</evidence>
<reference evidence="9 10" key="1">
    <citation type="submission" date="2024-11" db="EMBL/GenBank/DDBJ databases">
        <title>A near-complete genome assembly of Cinchona calisaya.</title>
        <authorList>
            <person name="Lian D.C."/>
            <person name="Zhao X.W."/>
            <person name="Wei L."/>
        </authorList>
    </citation>
    <scope>NUCLEOTIDE SEQUENCE [LARGE SCALE GENOMIC DNA]</scope>
    <source>
        <tissue evidence="9">Nenye</tissue>
    </source>
</reference>
<sequence>MGIGDGGGEKWDGLCKMRGCGWKKGESSVNRLEVGRRELAPRERMTVVAWYVGRTLHSDWYMMKKKAICTGRTVLSLAQKFAFLSQVMRRRLELRNILTKTSKLRVRSVEGTTLSPQMSGQFQRNGKIWVRVLAPITGKPTEVRIGRGKGNPTGWVARVSTGQILFEMDGVTLSNARQAATLAAHKPSSSTKFVQWS</sequence>
<dbReference type="PRINTS" id="PR00060">
    <property type="entry name" value="RIBOSOMALL16"/>
</dbReference>
<evidence type="ECO:0000256" key="1">
    <source>
        <dbReference type="ARBA" id="ARBA00004173"/>
    </source>
</evidence>
<evidence type="ECO:0000256" key="5">
    <source>
        <dbReference type="ARBA" id="ARBA00023274"/>
    </source>
</evidence>
<proteinExistence type="inferred from homology"/>
<dbReference type="Gene3D" id="3.90.1170.10">
    <property type="entry name" value="Ribosomal protein L10e/L16"/>
    <property type="match status" value="1"/>
</dbReference>
<evidence type="ECO:0000256" key="3">
    <source>
        <dbReference type="ARBA" id="ARBA00022980"/>
    </source>
</evidence>
<keyword evidence="5 8" id="KW-0687">Ribonucleoprotein</keyword>
<dbReference type="InterPro" id="IPR000114">
    <property type="entry name" value="Ribosomal_uL16_bact-type"/>
</dbReference>
<dbReference type="PANTHER" id="PTHR12220:SF24">
    <property type="entry name" value="LARGE RIBOSOMAL SUBUNIT PROTEIN UL16M"/>
    <property type="match status" value="1"/>
</dbReference>
<dbReference type="PANTHER" id="PTHR12220">
    <property type="entry name" value="50S/60S RIBOSOMAL PROTEIN L16"/>
    <property type="match status" value="1"/>
</dbReference>
<keyword evidence="3 8" id="KW-0689">Ribosomal protein</keyword>
<dbReference type="InterPro" id="IPR047873">
    <property type="entry name" value="Ribosomal_uL16"/>
</dbReference>
<dbReference type="SUPFAM" id="SSF54686">
    <property type="entry name" value="Ribosomal protein L16p/L10e"/>
    <property type="match status" value="1"/>
</dbReference>
<gene>
    <name evidence="9" type="ORF">ACH5RR_039509</name>
</gene>
<dbReference type="EMBL" id="JBJUIK010000016">
    <property type="protein sequence ID" value="KAL3500416.1"/>
    <property type="molecule type" value="Genomic_DNA"/>
</dbReference>
<evidence type="ECO:0000256" key="7">
    <source>
        <dbReference type="ARBA" id="ARBA00042582"/>
    </source>
</evidence>
<comment type="subcellular location">
    <subcellularLocation>
        <location evidence="1">Mitochondrion</location>
    </subcellularLocation>
</comment>
<organism evidence="9 10">
    <name type="scientific">Cinchona calisaya</name>
    <dbReference type="NCBI Taxonomy" id="153742"/>
    <lineage>
        <taxon>Eukaryota</taxon>
        <taxon>Viridiplantae</taxon>
        <taxon>Streptophyta</taxon>
        <taxon>Embryophyta</taxon>
        <taxon>Tracheophyta</taxon>
        <taxon>Spermatophyta</taxon>
        <taxon>Magnoliopsida</taxon>
        <taxon>eudicotyledons</taxon>
        <taxon>Gunneridae</taxon>
        <taxon>Pentapetalae</taxon>
        <taxon>asterids</taxon>
        <taxon>lamiids</taxon>
        <taxon>Gentianales</taxon>
        <taxon>Rubiaceae</taxon>
        <taxon>Cinchonoideae</taxon>
        <taxon>Cinchoneae</taxon>
        <taxon>Cinchona</taxon>
    </lineage>
</organism>
<dbReference type="GO" id="GO:1990904">
    <property type="term" value="C:ribonucleoprotein complex"/>
    <property type="evidence" value="ECO:0007669"/>
    <property type="project" value="UniProtKB-KW"/>
</dbReference>
<dbReference type="GO" id="GO:0005739">
    <property type="term" value="C:mitochondrion"/>
    <property type="evidence" value="ECO:0007669"/>
    <property type="project" value="UniProtKB-SubCell"/>
</dbReference>
<evidence type="ECO:0000256" key="4">
    <source>
        <dbReference type="ARBA" id="ARBA00023128"/>
    </source>
</evidence>
<evidence type="ECO:0000256" key="2">
    <source>
        <dbReference type="ARBA" id="ARBA00008931"/>
    </source>
</evidence>
<protein>
    <recommendedName>
        <fullName evidence="6">Large ribosomal subunit protein uL16m</fullName>
    </recommendedName>
    <alternativeName>
        <fullName evidence="7">60S ribosomal protein L16, mitochondrial</fullName>
    </alternativeName>
</protein>
<dbReference type="CDD" id="cd01433">
    <property type="entry name" value="Ribosomal_L16_L10e"/>
    <property type="match status" value="1"/>
</dbReference>
<dbReference type="InterPro" id="IPR016180">
    <property type="entry name" value="Ribosomal_uL16_dom"/>
</dbReference>
<dbReference type="GO" id="GO:0005840">
    <property type="term" value="C:ribosome"/>
    <property type="evidence" value="ECO:0007669"/>
    <property type="project" value="UniProtKB-KW"/>
</dbReference>
<dbReference type="Pfam" id="PF00252">
    <property type="entry name" value="Ribosomal_L16"/>
    <property type="match status" value="1"/>
</dbReference>
<dbReference type="Proteomes" id="UP001630127">
    <property type="component" value="Unassembled WGS sequence"/>
</dbReference>
<evidence type="ECO:0000256" key="6">
    <source>
        <dbReference type="ARBA" id="ARBA00035302"/>
    </source>
</evidence>